<protein>
    <submittedName>
        <fullName evidence="5">Protein FAF-like, chloroplastic</fullName>
    </submittedName>
</protein>
<dbReference type="InterPro" id="IPR046431">
    <property type="entry name" value="FAF_dom"/>
</dbReference>
<dbReference type="eggNOG" id="ENOG502QUSH">
    <property type="taxonomic scope" value="Eukaryota"/>
</dbReference>
<evidence type="ECO:0000256" key="2">
    <source>
        <dbReference type="SAM" id="MobiDB-lite"/>
    </source>
</evidence>
<dbReference type="Pfam" id="PF11250">
    <property type="entry name" value="FAF"/>
    <property type="match status" value="1"/>
</dbReference>
<evidence type="ECO:0000259" key="3">
    <source>
        <dbReference type="Pfam" id="PF11250"/>
    </source>
</evidence>
<name>A0A1S2XD09_CICAR</name>
<dbReference type="OrthoDB" id="1303570at2759"/>
<evidence type="ECO:0000313" key="4">
    <source>
        <dbReference type="Proteomes" id="UP000087171"/>
    </source>
</evidence>
<dbReference type="STRING" id="3827.A0A1S2XD09"/>
<dbReference type="PANTHER" id="PTHR33155:SF3">
    <property type="entry name" value="PROTEIN FAF-LIKE, CHLOROPLASTIC"/>
    <property type="match status" value="1"/>
</dbReference>
<sequence>MIQNKENIKMEKREDKKEKSGELDIWSSIFLTQNDKDEASKLKTLPYIHPLEKKSKSFLSEKSLQICTESLGSETGSDDFSSSNTSSEDNNSEDDEKFKEEVKTCDEFDDVLKVPKYNNYYYVKKSPSFPPPLSSLSTQSQHGQSQTFQMRSHRDNGRLFLFLQTVSVPSQNFFAKRQNGRLILTFVNHDEEEKDCNEIAIEKTQMLSSGLELTVKKLIGLVNKSPKWSNKFNKVPNFEDVKVVQHGSLPRSLPFINGYQYYWRTKAIENVVAPLIPNNDAISDQQNSIGNKVVVSENIYYKASNQASQQLLVMRGKNGGYLVHNLKFCKDFRTSRSFMFWDTCCVAT</sequence>
<dbReference type="KEGG" id="cam:101491703"/>
<reference evidence="5" key="2">
    <citation type="submission" date="2025-08" db="UniProtKB">
        <authorList>
            <consortium name="RefSeq"/>
        </authorList>
    </citation>
    <scope>IDENTIFICATION</scope>
    <source>
        <tissue evidence="5">Etiolated seedlings</tissue>
    </source>
</reference>
<feature type="region of interest" description="Disordered" evidence="2">
    <location>
        <begin position="1"/>
        <end position="21"/>
    </location>
</feature>
<gene>
    <name evidence="5" type="primary">LOC101491703</name>
</gene>
<feature type="region of interest" description="Disordered" evidence="2">
    <location>
        <begin position="71"/>
        <end position="100"/>
    </location>
</feature>
<dbReference type="Proteomes" id="UP000087171">
    <property type="component" value="Chromosome Ca1"/>
</dbReference>
<dbReference type="AlphaFoldDB" id="A0A1S2XD09"/>
<dbReference type="PaxDb" id="3827-XP_004487448.1"/>
<feature type="domain" description="FAF" evidence="3">
    <location>
        <begin position="128"/>
        <end position="186"/>
    </location>
</feature>
<dbReference type="PANTHER" id="PTHR33155">
    <property type="entry name" value="FANTASTIC FOUR-LIKE PROTEIN (DUF3049)"/>
    <property type="match status" value="1"/>
</dbReference>
<organism evidence="4 5">
    <name type="scientific">Cicer arietinum</name>
    <name type="common">Chickpea</name>
    <name type="synonym">Garbanzo</name>
    <dbReference type="NCBI Taxonomy" id="3827"/>
    <lineage>
        <taxon>Eukaryota</taxon>
        <taxon>Viridiplantae</taxon>
        <taxon>Streptophyta</taxon>
        <taxon>Embryophyta</taxon>
        <taxon>Tracheophyta</taxon>
        <taxon>Spermatophyta</taxon>
        <taxon>Magnoliopsida</taxon>
        <taxon>eudicotyledons</taxon>
        <taxon>Gunneridae</taxon>
        <taxon>Pentapetalae</taxon>
        <taxon>rosids</taxon>
        <taxon>fabids</taxon>
        <taxon>Fabales</taxon>
        <taxon>Fabaceae</taxon>
        <taxon>Papilionoideae</taxon>
        <taxon>50 kb inversion clade</taxon>
        <taxon>NPAAA clade</taxon>
        <taxon>Hologalegina</taxon>
        <taxon>IRL clade</taxon>
        <taxon>Cicereae</taxon>
        <taxon>Cicer</taxon>
    </lineage>
</organism>
<proteinExistence type="inferred from homology"/>
<dbReference type="InterPro" id="IPR021410">
    <property type="entry name" value="FAF"/>
</dbReference>
<accession>A0A1S2XD09</accession>
<dbReference type="RefSeq" id="XP_004487448.1">
    <property type="nucleotide sequence ID" value="XM_004487391.3"/>
</dbReference>
<evidence type="ECO:0000256" key="1">
    <source>
        <dbReference type="ARBA" id="ARBA00008690"/>
    </source>
</evidence>
<keyword evidence="4" id="KW-1185">Reference proteome</keyword>
<reference evidence="4" key="1">
    <citation type="journal article" date="2013" name="Nat. Biotechnol.">
        <title>Draft genome sequence of chickpea (Cicer arietinum) provides a resource for trait improvement.</title>
        <authorList>
            <person name="Varshney R.K."/>
            <person name="Song C."/>
            <person name="Saxena R.K."/>
            <person name="Azam S."/>
            <person name="Yu S."/>
            <person name="Sharpe A.G."/>
            <person name="Cannon S."/>
            <person name="Baek J."/>
            <person name="Rosen B.D."/>
            <person name="Tar'an B."/>
            <person name="Millan T."/>
            <person name="Zhang X."/>
            <person name="Ramsay L.D."/>
            <person name="Iwata A."/>
            <person name="Wang Y."/>
            <person name="Nelson W."/>
            <person name="Farmer A.D."/>
            <person name="Gaur P.M."/>
            <person name="Soderlund C."/>
            <person name="Penmetsa R.V."/>
            <person name="Xu C."/>
            <person name="Bharti A.K."/>
            <person name="He W."/>
            <person name="Winter P."/>
            <person name="Zhao S."/>
            <person name="Hane J.K."/>
            <person name="Carrasquilla-Garcia N."/>
            <person name="Condie J.A."/>
            <person name="Upadhyaya H.D."/>
            <person name="Luo M.C."/>
            <person name="Thudi M."/>
            <person name="Gowda C.L."/>
            <person name="Singh N.P."/>
            <person name="Lichtenzveig J."/>
            <person name="Gali K.K."/>
            <person name="Rubio J."/>
            <person name="Nadarajan N."/>
            <person name="Dolezel J."/>
            <person name="Bansal K.C."/>
            <person name="Xu X."/>
            <person name="Edwards D."/>
            <person name="Zhang G."/>
            <person name="Kahl G."/>
            <person name="Gil J."/>
            <person name="Singh K.B."/>
            <person name="Datta S.K."/>
            <person name="Jackson S.A."/>
            <person name="Wang J."/>
            <person name="Cook D.R."/>
        </authorList>
    </citation>
    <scope>NUCLEOTIDE SEQUENCE [LARGE SCALE GENOMIC DNA]</scope>
    <source>
        <strain evidence="4">cv. CDC Frontier</strain>
    </source>
</reference>
<evidence type="ECO:0000313" key="5">
    <source>
        <dbReference type="RefSeq" id="XP_004487448.1"/>
    </source>
</evidence>
<dbReference type="GeneID" id="101491703"/>
<comment type="similarity">
    <text evidence="1">Belongs to the fantastic four family.</text>
</comment>
<feature type="compositionally biased region" description="Low complexity" evidence="2">
    <location>
        <begin position="78"/>
        <end position="89"/>
    </location>
</feature>